<evidence type="ECO:0000313" key="1">
    <source>
        <dbReference type="EMBL" id="JAD32546.1"/>
    </source>
</evidence>
<sequence>MPWRPCQYSKHHSFLIGDNFLHRKVIMVSISLCGISALI</sequence>
<reference evidence="1" key="1">
    <citation type="submission" date="2014-09" db="EMBL/GenBank/DDBJ databases">
        <authorList>
            <person name="Magalhaes I.L.F."/>
            <person name="Oliveira U."/>
            <person name="Santos F.R."/>
            <person name="Vidigal T.H.D.A."/>
            <person name="Brescovit A.D."/>
            <person name="Santos A.J."/>
        </authorList>
    </citation>
    <scope>NUCLEOTIDE SEQUENCE</scope>
    <source>
        <tissue evidence="1">Shoot tissue taken approximately 20 cm above the soil surface</tissue>
    </source>
</reference>
<organism evidence="1">
    <name type="scientific">Arundo donax</name>
    <name type="common">Giant reed</name>
    <name type="synonym">Donax arundinaceus</name>
    <dbReference type="NCBI Taxonomy" id="35708"/>
    <lineage>
        <taxon>Eukaryota</taxon>
        <taxon>Viridiplantae</taxon>
        <taxon>Streptophyta</taxon>
        <taxon>Embryophyta</taxon>
        <taxon>Tracheophyta</taxon>
        <taxon>Spermatophyta</taxon>
        <taxon>Magnoliopsida</taxon>
        <taxon>Liliopsida</taxon>
        <taxon>Poales</taxon>
        <taxon>Poaceae</taxon>
        <taxon>PACMAD clade</taxon>
        <taxon>Arundinoideae</taxon>
        <taxon>Arundineae</taxon>
        <taxon>Arundo</taxon>
    </lineage>
</organism>
<protein>
    <submittedName>
        <fullName evidence="1">Uncharacterized protein</fullName>
    </submittedName>
</protein>
<dbReference type="AlphaFoldDB" id="A0A0A8Z164"/>
<reference evidence="1" key="2">
    <citation type="journal article" date="2015" name="Data Brief">
        <title>Shoot transcriptome of the giant reed, Arundo donax.</title>
        <authorList>
            <person name="Barrero R.A."/>
            <person name="Guerrero F.D."/>
            <person name="Moolhuijzen P."/>
            <person name="Goolsby J.A."/>
            <person name="Tidwell J."/>
            <person name="Bellgard S.E."/>
            <person name="Bellgard M.I."/>
        </authorList>
    </citation>
    <scope>NUCLEOTIDE SEQUENCE</scope>
    <source>
        <tissue evidence="1">Shoot tissue taken approximately 20 cm above the soil surface</tissue>
    </source>
</reference>
<proteinExistence type="predicted"/>
<dbReference type="EMBL" id="GBRH01265349">
    <property type="protein sequence ID" value="JAD32546.1"/>
    <property type="molecule type" value="Transcribed_RNA"/>
</dbReference>
<accession>A0A0A8Z164</accession>
<name>A0A0A8Z164_ARUDO</name>